<dbReference type="Proteomes" id="UP000305222">
    <property type="component" value="Unassembled WGS sequence"/>
</dbReference>
<proteinExistence type="predicted"/>
<gene>
    <name evidence="1" type="ORF">FC699_38595</name>
</gene>
<feature type="non-terminal residue" evidence="1">
    <location>
        <position position="1"/>
    </location>
</feature>
<organism evidence="1 2">
    <name type="scientific">Bacillus wiedmannii</name>
    <dbReference type="NCBI Taxonomy" id="1890302"/>
    <lineage>
        <taxon>Bacteria</taxon>
        <taxon>Bacillati</taxon>
        <taxon>Bacillota</taxon>
        <taxon>Bacilli</taxon>
        <taxon>Bacillales</taxon>
        <taxon>Bacillaceae</taxon>
        <taxon>Bacillus</taxon>
        <taxon>Bacillus cereus group</taxon>
    </lineage>
</organism>
<name>A0A4U2ZET1_9BACI</name>
<dbReference type="EMBL" id="SZON01004168">
    <property type="protein sequence ID" value="TKI73027.1"/>
    <property type="molecule type" value="Genomic_DNA"/>
</dbReference>
<reference evidence="1 2" key="1">
    <citation type="journal article" date="2019" name="Environ. Microbiol.">
        <title>An active ?-lactamase is a part of an orchestrated cell wall stress resistance network of Bacillus subtilis and related rhizosphere species.</title>
        <authorList>
            <person name="Bucher T."/>
            <person name="Keren-Paz A."/>
            <person name="Hausser J."/>
            <person name="Olender T."/>
            <person name="Cytryn E."/>
            <person name="Kolodkin-Gal I."/>
        </authorList>
    </citation>
    <scope>NUCLEOTIDE SEQUENCE [LARGE SCALE GENOMIC DNA]</scope>
    <source>
        <strain evidence="1 2">I5</strain>
    </source>
</reference>
<dbReference type="AlphaFoldDB" id="A0A4U2ZET1"/>
<evidence type="ECO:0000313" key="1">
    <source>
        <dbReference type="EMBL" id="TKI73027.1"/>
    </source>
</evidence>
<protein>
    <submittedName>
        <fullName evidence="1">MarR family transcriptional regulator</fullName>
    </submittedName>
</protein>
<comment type="caution">
    <text evidence="1">The sequence shown here is derived from an EMBL/GenBank/DDBJ whole genome shotgun (WGS) entry which is preliminary data.</text>
</comment>
<sequence length="62" mass="7192">TEIGVDLEKKLSDVQRQQMSAIFSKFGESCEENWHQVMNEMANSRSGFDAWISKREVVIDQK</sequence>
<evidence type="ECO:0000313" key="2">
    <source>
        <dbReference type="Proteomes" id="UP000305222"/>
    </source>
</evidence>
<accession>A0A4U2ZET1</accession>